<feature type="domain" description="ABC transporter" evidence="13">
    <location>
        <begin position="344"/>
        <end position="580"/>
    </location>
</feature>
<evidence type="ECO:0000259" key="14">
    <source>
        <dbReference type="PROSITE" id="PS50929"/>
    </source>
</evidence>
<accession>A0ABV4UG89</accession>
<evidence type="ECO:0000256" key="10">
    <source>
        <dbReference type="ARBA" id="ARBA00023136"/>
    </source>
</evidence>
<dbReference type="Gene3D" id="1.20.1560.10">
    <property type="entry name" value="ABC transporter type 1, transmembrane domain"/>
    <property type="match status" value="1"/>
</dbReference>
<keyword evidence="9" id="KW-0445">Lipid transport</keyword>
<dbReference type="SUPFAM" id="SSF90123">
    <property type="entry name" value="ABC transporter transmembrane region"/>
    <property type="match status" value="1"/>
</dbReference>
<evidence type="ECO:0000256" key="9">
    <source>
        <dbReference type="ARBA" id="ARBA00023055"/>
    </source>
</evidence>
<dbReference type="PROSITE" id="PS50929">
    <property type="entry name" value="ABC_TM1F"/>
    <property type="match status" value="1"/>
</dbReference>
<name>A0ABV4UG89_9RHOO</name>
<evidence type="ECO:0000256" key="3">
    <source>
        <dbReference type="ARBA" id="ARBA00022475"/>
    </source>
</evidence>
<evidence type="ECO:0000313" key="15">
    <source>
        <dbReference type="EMBL" id="MFA9950636.1"/>
    </source>
</evidence>
<evidence type="ECO:0000256" key="8">
    <source>
        <dbReference type="ARBA" id="ARBA00022989"/>
    </source>
</evidence>
<dbReference type="Pfam" id="PF00005">
    <property type="entry name" value="ABC_tran"/>
    <property type="match status" value="1"/>
</dbReference>
<evidence type="ECO:0000256" key="1">
    <source>
        <dbReference type="ARBA" id="ARBA00004651"/>
    </source>
</evidence>
<evidence type="ECO:0000256" key="2">
    <source>
        <dbReference type="ARBA" id="ARBA00022448"/>
    </source>
</evidence>
<dbReference type="InterPro" id="IPR011527">
    <property type="entry name" value="ABC1_TM_dom"/>
</dbReference>
<dbReference type="PROSITE" id="PS50893">
    <property type="entry name" value="ABC_TRANSPORTER_2"/>
    <property type="match status" value="1"/>
</dbReference>
<organism evidence="15 16">
    <name type="scientific">Dentiradicibacter hellwigii</name>
    <dbReference type="NCBI Taxonomy" id="3149053"/>
    <lineage>
        <taxon>Bacteria</taxon>
        <taxon>Pseudomonadati</taxon>
        <taxon>Pseudomonadota</taxon>
        <taxon>Betaproteobacteria</taxon>
        <taxon>Rhodocyclales</taxon>
        <taxon>Rhodocyclaceae</taxon>
        <taxon>Dentiradicibacter</taxon>
    </lineage>
</organism>
<dbReference type="EMBL" id="JBEUWX010000002">
    <property type="protein sequence ID" value="MFA9950636.1"/>
    <property type="molecule type" value="Genomic_DNA"/>
</dbReference>
<keyword evidence="16" id="KW-1185">Reference proteome</keyword>
<reference evidence="16" key="1">
    <citation type="submission" date="2024-06" db="EMBL/GenBank/DDBJ databases">
        <title>Radixoralia hellwigii gen. nov., sp nov., isolated from a root canal in the human oral cavity.</title>
        <authorList>
            <person name="Bartsch S."/>
            <person name="Wittmer A."/>
            <person name="Schulz A.-K."/>
            <person name="Neumann-Schaal M."/>
            <person name="Wolf J."/>
            <person name="Gronow S."/>
            <person name="Tennert C."/>
            <person name="Haecker G."/>
            <person name="Cieplik F."/>
            <person name="Al-Ahmad A."/>
        </authorList>
    </citation>
    <scope>NUCLEOTIDE SEQUENCE [LARGE SCALE GENOMIC DNA]</scope>
    <source>
        <strain evidence="16">Wk13</strain>
    </source>
</reference>
<dbReference type="SUPFAM" id="SSF52540">
    <property type="entry name" value="P-loop containing nucleoside triphosphate hydrolases"/>
    <property type="match status" value="1"/>
</dbReference>
<keyword evidence="4 12" id="KW-0812">Transmembrane</keyword>
<evidence type="ECO:0000256" key="12">
    <source>
        <dbReference type="SAM" id="Phobius"/>
    </source>
</evidence>
<keyword evidence="2" id="KW-0813">Transport</keyword>
<dbReference type="CDD" id="cd18552">
    <property type="entry name" value="ABC_6TM_MsbA_like"/>
    <property type="match status" value="1"/>
</dbReference>
<feature type="region of interest" description="Disordered" evidence="11">
    <location>
        <begin position="585"/>
        <end position="607"/>
    </location>
</feature>
<evidence type="ECO:0000259" key="13">
    <source>
        <dbReference type="PROSITE" id="PS50893"/>
    </source>
</evidence>
<dbReference type="InterPro" id="IPR003593">
    <property type="entry name" value="AAA+_ATPase"/>
</dbReference>
<keyword evidence="10 12" id="KW-0472">Membrane</keyword>
<dbReference type="InterPro" id="IPR039421">
    <property type="entry name" value="Type_1_exporter"/>
</dbReference>
<keyword evidence="6" id="KW-0067">ATP-binding</keyword>
<sequence length="607" mass="66768">MSDTATPLDSRRLYLRLLGYVRPYWFAFVAAIVCMGISSIVEPVFPAVMKSLLDRGFSGATGRLDWLLYPLGILVFFIIRALLGFVGDYAMSWVSNNVVSELREAMFERIIRLPAHYFSDHTSGRLMSRVTYDVSGVTGAATGALTTLVKDSLSVFGLLCWLVYLNWKLTLVAIATFPFIAIAVRAFSGRLRRISRGIQESQGVITQVLQESIEGHKIVKIFGGQDYERERFVSTVQLQRRLAMRATIAAAAQSPIVQFFAAVALAIIMAVALRQAANDQTTVGGFVSFITAMLMLLAPLRRLTDINATIQRGLAAAESVFTVIDEQPELDQGTIELENIQGKIEFDSVHFTYPGATDEALKGVSFTTQPGECVALVGPSGSGKTTIANLLPRFYPVSQGAIRVDGENINDIRIDSLRSHIALVSQEVILFNDTVAANIAYGARRNASREEIYAAAKAANALEFIETMPQGFDTLVGEKGVKLSGGQRQRLAIARALLKNAPILILDEATSALDSESERRVQDALDTLMQGRTTLVIAHRLSTIENADRIVVMQHGRIVETGTHAELIVRSGVYAHLYQIQYAQEERSRDEAEKTGANDLHRHLQRQ</sequence>
<dbReference type="Gene3D" id="3.40.50.300">
    <property type="entry name" value="P-loop containing nucleotide triphosphate hydrolases"/>
    <property type="match status" value="1"/>
</dbReference>
<dbReference type="Pfam" id="PF00664">
    <property type="entry name" value="ABC_membrane"/>
    <property type="match status" value="1"/>
</dbReference>
<dbReference type="InterPro" id="IPR036640">
    <property type="entry name" value="ABC1_TM_sf"/>
</dbReference>
<dbReference type="InterPro" id="IPR003439">
    <property type="entry name" value="ABC_transporter-like_ATP-bd"/>
</dbReference>
<proteinExistence type="predicted"/>
<dbReference type="PANTHER" id="PTHR43394">
    <property type="entry name" value="ATP-DEPENDENT PERMEASE MDL1, MITOCHONDRIAL"/>
    <property type="match status" value="1"/>
</dbReference>
<evidence type="ECO:0000256" key="7">
    <source>
        <dbReference type="ARBA" id="ARBA00022967"/>
    </source>
</evidence>
<dbReference type="SMART" id="SM00382">
    <property type="entry name" value="AAA"/>
    <property type="match status" value="1"/>
</dbReference>
<feature type="domain" description="ABC transmembrane type-1" evidence="14">
    <location>
        <begin position="29"/>
        <end position="312"/>
    </location>
</feature>
<dbReference type="InterPro" id="IPR027417">
    <property type="entry name" value="P-loop_NTPase"/>
</dbReference>
<comment type="caution">
    <text evidence="15">The sequence shown here is derived from an EMBL/GenBank/DDBJ whole genome shotgun (WGS) entry which is preliminary data.</text>
</comment>
<evidence type="ECO:0000256" key="5">
    <source>
        <dbReference type="ARBA" id="ARBA00022741"/>
    </source>
</evidence>
<feature type="transmembrane region" description="Helical" evidence="12">
    <location>
        <begin position="248"/>
        <end position="271"/>
    </location>
</feature>
<feature type="transmembrane region" description="Helical" evidence="12">
    <location>
        <begin position="167"/>
        <end position="187"/>
    </location>
</feature>
<evidence type="ECO:0000256" key="11">
    <source>
        <dbReference type="SAM" id="MobiDB-lite"/>
    </source>
</evidence>
<dbReference type="Proteomes" id="UP001574673">
    <property type="component" value="Unassembled WGS sequence"/>
</dbReference>
<evidence type="ECO:0000256" key="4">
    <source>
        <dbReference type="ARBA" id="ARBA00022692"/>
    </source>
</evidence>
<keyword evidence="8 12" id="KW-1133">Transmembrane helix</keyword>
<evidence type="ECO:0000256" key="6">
    <source>
        <dbReference type="ARBA" id="ARBA00022840"/>
    </source>
</evidence>
<dbReference type="RefSeq" id="WP_418891677.1">
    <property type="nucleotide sequence ID" value="NZ_JBEUWX010000002.1"/>
</dbReference>
<protein>
    <submittedName>
        <fullName evidence="15">Lipid A export permease/ATP-binding protein MsbA</fullName>
    </submittedName>
</protein>
<gene>
    <name evidence="15" type="primary">msbA</name>
    <name evidence="15" type="ORF">ABCS64_09965</name>
</gene>
<feature type="transmembrane region" description="Helical" evidence="12">
    <location>
        <begin position="283"/>
        <end position="300"/>
    </location>
</feature>
<keyword evidence="5" id="KW-0547">Nucleotide-binding</keyword>
<dbReference type="PROSITE" id="PS00211">
    <property type="entry name" value="ABC_TRANSPORTER_1"/>
    <property type="match status" value="1"/>
</dbReference>
<feature type="transmembrane region" description="Helical" evidence="12">
    <location>
        <begin position="24"/>
        <end position="45"/>
    </location>
</feature>
<feature type="transmembrane region" description="Helical" evidence="12">
    <location>
        <begin position="66"/>
        <end position="86"/>
    </location>
</feature>
<dbReference type="InterPro" id="IPR011917">
    <property type="entry name" value="ABC_transpr_lipidA"/>
</dbReference>
<dbReference type="PANTHER" id="PTHR43394:SF1">
    <property type="entry name" value="ATP-BINDING CASSETTE SUB-FAMILY B MEMBER 10, MITOCHONDRIAL"/>
    <property type="match status" value="1"/>
</dbReference>
<keyword evidence="3" id="KW-1003">Cell membrane</keyword>
<evidence type="ECO:0000313" key="16">
    <source>
        <dbReference type="Proteomes" id="UP001574673"/>
    </source>
</evidence>
<dbReference type="NCBIfam" id="TIGR02203">
    <property type="entry name" value="MsbA_lipidA"/>
    <property type="match status" value="1"/>
</dbReference>
<dbReference type="InterPro" id="IPR017871">
    <property type="entry name" value="ABC_transporter-like_CS"/>
</dbReference>
<keyword evidence="7" id="KW-1278">Translocase</keyword>
<comment type="subcellular location">
    <subcellularLocation>
        <location evidence="1">Cell membrane</location>
        <topology evidence="1">Multi-pass membrane protein</topology>
    </subcellularLocation>
</comment>